<protein>
    <submittedName>
        <fullName evidence="1">Uncharacterized protein</fullName>
    </submittedName>
</protein>
<keyword evidence="2" id="KW-1185">Reference proteome</keyword>
<dbReference type="Proteomes" id="UP000003639">
    <property type="component" value="Unassembled WGS sequence"/>
</dbReference>
<gene>
    <name evidence="1" type="ORF">BACCAP_02962</name>
</gene>
<accession>A6NXL6</accession>
<dbReference type="AlphaFoldDB" id="A6NXL6"/>
<dbReference type="EMBL" id="AAXG02000028">
    <property type="protein sequence ID" value="EDM99036.1"/>
    <property type="molecule type" value="Genomic_DNA"/>
</dbReference>
<organism evidence="1 2">
    <name type="scientific">Pseudoflavonifractor capillosus ATCC 29799</name>
    <dbReference type="NCBI Taxonomy" id="411467"/>
    <lineage>
        <taxon>Bacteria</taxon>
        <taxon>Bacillati</taxon>
        <taxon>Bacillota</taxon>
        <taxon>Clostridia</taxon>
        <taxon>Eubacteriales</taxon>
        <taxon>Oscillospiraceae</taxon>
        <taxon>Pseudoflavonifractor</taxon>
    </lineage>
</organism>
<dbReference type="STRING" id="411467.BACCAP_02962"/>
<evidence type="ECO:0000313" key="2">
    <source>
        <dbReference type="Proteomes" id="UP000003639"/>
    </source>
</evidence>
<comment type="caution">
    <text evidence="1">The sequence shown here is derived from an EMBL/GenBank/DDBJ whole genome shotgun (WGS) entry which is preliminary data.</text>
</comment>
<evidence type="ECO:0000313" key="1">
    <source>
        <dbReference type="EMBL" id="EDM99036.1"/>
    </source>
</evidence>
<reference evidence="1 2" key="2">
    <citation type="submission" date="2007-06" db="EMBL/GenBank/DDBJ databases">
        <title>Draft genome sequence of Pseudoflavonifractor capillosus ATCC 29799.</title>
        <authorList>
            <person name="Sudarsanam P."/>
            <person name="Ley R."/>
            <person name="Guruge J."/>
            <person name="Turnbaugh P.J."/>
            <person name="Mahowald M."/>
            <person name="Liep D."/>
            <person name="Gordon J."/>
        </authorList>
    </citation>
    <scope>NUCLEOTIDE SEQUENCE [LARGE SCALE GENOMIC DNA]</scope>
    <source>
        <strain evidence="1 2">ATCC 29799</strain>
    </source>
</reference>
<name>A6NXL6_9FIRM</name>
<reference evidence="1 2" key="1">
    <citation type="submission" date="2007-04" db="EMBL/GenBank/DDBJ databases">
        <authorList>
            <person name="Fulton L."/>
            <person name="Clifton S."/>
            <person name="Fulton B."/>
            <person name="Xu J."/>
            <person name="Minx P."/>
            <person name="Pepin K.H."/>
            <person name="Johnson M."/>
            <person name="Thiruvilangam P."/>
            <person name="Bhonagiri V."/>
            <person name="Nash W.E."/>
            <person name="Mardis E.R."/>
            <person name="Wilson R.K."/>
        </authorList>
    </citation>
    <scope>NUCLEOTIDE SEQUENCE [LARGE SCALE GENOMIC DNA]</scope>
    <source>
        <strain evidence="1 2">ATCC 29799</strain>
    </source>
</reference>
<sequence length="37" mass="4167">MKTAGKKQLLRNHFIPAVVKSALFKTQGFYAEAKKES</sequence>
<proteinExistence type="predicted"/>